<name>A0A9D2SVF9_9FIRM</name>
<gene>
    <name evidence="1" type="ORF">H9758_12265</name>
</gene>
<evidence type="ECO:0000313" key="2">
    <source>
        <dbReference type="Proteomes" id="UP000823890"/>
    </source>
</evidence>
<sequence length="232" mass="26830">MCLRRNVLGENLFSRKGIFLRFTTPESEEISGILRFGRFAEPKYDIMGPFAYIPGMECKHAVYSMKHTVNGELKVNGQIFRFENDIGYMEGDSGTSFPDRYIWTQHFIPEGSVMLAAASIPLSGIRFTGTVGFLFYRNREYRFATYLGASVRKMGEQELMTRRVREDIACHAEYTLMHGNRVLLHTVTDSAAVEYDTKEEKNENSSYHGRKDKRKIFKRCHRRIQQAAEPLL</sequence>
<dbReference type="EMBL" id="DWWO01000146">
    <property type="protein sequence ID" value="HJC35340.1"/>
    <property type="molecule type" value="Genomic_DNA"/>
</dbReference>
<evidence type="ECO:0000313" key="1">
    <source>
        <dbReference type="EMBL" id="HJC35340.1"/>
    </source>
</evidence>
<comment type="caution">
    <text evidence="1">The sequence shown here is derived from an EMBL/GenBank/DDBJ whole genome shotgun (WGS) entry which is preliminary data.</text>
</comment>
<organism evidence="1 2">
    <name type="scientific">Candidatus Mediterraneibacter faecipullorum</name>
    <dbReference type="NCBI Taxonomy" id="2838670"/>
    <lineage>
        <taxon>Bacteria</taxon>
        <taxon>Bacillati</taxon>
        <taxon>Bacillota</taxon>
        <taxon>Clostridia</taxon>
        <taxon>Lachnospirales</taxon>
        <taxon>Lachnospiraceae</taxon>
        <taxon>Mediterraneibacter</taxon>
    </lineage>
</organism>
<dbReference type="Proteomes" id="UP000823890">
    <property type="component" value="Unassembled WGS sequence"/>
</dbReference>
<accession>A0A9D2SVF9</accession>
<reference evidence="1" key="1">
    <citation type="journal article" date="2021" name="PeerJ">
        <title>Extensive microbial diversity within the chicken gut microbiome revealed by metagenomics and culture.</title>
        <authorList>
            <person name="Gilroy R."/>
            <person name="Ravi A."/>
            <person name="Getino M."/>
            <person name="Pursley I."/>
            <person name="Horton D.L."/>
            <person name="Alikhan N.F."/>
            <person name="Baker D."/>
            <person name="Gharbi K."/>
            <person name="Hall N."/>
            <person name="Watson M."/>
            <person name="Adriaenssens E.M."/>
            <person name="Foster-Nyarko E."/>
            <person name="Jarju S."/>
            <person name="Secka A."/>
            <person name="Antonio M."/>
            <person name="Oren A."/>
            <person name="Chaudhuri R.R."/>
            <person name="La Ragione R."/>
            <person name="Hildebrand F."/>
            <person name="Pallen M.J."/>
        </authorList>
    </citation>
    <scope>NUCLEOTIDE SEQUENCE</scope>
    <source>
        <strain evidence="1">ChiW19-954</strain>
    </source>
</reference>
<protein>
    <submittedName>
        <fullName evidence="1">Uncharacterized protein</fullName>
    </submittedName>
</protein>
<dbReference type="AlphaFoldDB" id="A0A9D2SVF9"/>
<proteinExistence type="predicted"/>
<reference evidence="1" key="2">
    <citation type="submission" date="2021-04" db="EMBL/GenBank/DDBJ databases">
        <authorList>
            <person name="Gilroy R."/>
        </authorList>
    </citation>
    <scope>NUCLEOTIDE SEQUENCE</scope>
    <source>
        <strain evidence="1">ChiW19-954</strain>
    </source>
</reference>